<keyword evidence="3" id="KW-0547">Nucleotide-binding</keyword>
<dbReference type="Pfam" id="PF07478">
    <property type="entry name" value="Dala_Dala_lig_C"/>
    <property type="match status" value="1"/>
</dbReference>
<name>A0ABT4VVW7_9HYPH</name>
<dbReference type="PROSITE" id="PS50975">
    <property type="entry name" value="ATP_GRASP"/>
    <property type="match status" value="1"/>
</dbReference>
<sequence>MISKLVVRKGGAGKSRQFLFHSKGQPMTHTDLRETLHSNFIKIEVVTTDTTGLKETAFGSLETSWNVYSTLRFAYRGVRFKNIQSIEDLEAIAARRPDLVVVCVKYFIDPLTGDQIWFSDYFERHNIQFTGSNRATLEFDSNKSKAKTVLAQKGIHTAQFFLTQPGQYTSELQLPLPLPLFVKPLDAANGNGVDQNSVVRDFDSYCTKVEEIFDDFNVSALVEEILPGREFTVAVLDDPSNARRSVMPVEVLVPRNAKGDRILGQQEKLDNNEQLLGIDEPDLSAVSTLASQAFTALGARDFGRIDIKMDSNGVPYFIEANLVPGMTPVTSYFPRACQIAGGLTYDDVVLEIVNLALSRSCFPTPTIGGGQTRDAI</sequence>
<organism evidence="5 6">
    <name type="scientific">Hoeflea poritis</name>
    <dbReference type="NCBI Taxonomy" id="2993659"/>
    <lineage>
        <taxon>Bacteria</taxon>
        <taxon>Pseudomonadati</taxon>
        <taxon>Pseudomonadota</taxon>
        <taxon>Alphaproteobacteria</taxon>
        <taxon>Hyphomicrobiales</taxon>
        <taxon>Rhizobiaceae</taxon>
        <taxon>Hoeflea</taxon>
    </lineage>
</organism>
<accession>A0ABT4VVW7</accession>
<dbReference type="SUPFAM" id="SSF56059">
    <property type="entry name" value="Glutathione synthetase ATP-binding domain-like"/>
    <property type="match status" value="1"/>
</dbReference>
<dbReference type="InterPro" id="IPR013815">
    <property type="entry name" value="ATP_grasp_subdomain_1"/>
</dbReference>
<evidence type="ECO:0000259" key="4">
    <source>
        <dbReference type="PROSITE" id="PS50975"/>
    </source>
</evidence>
<gene>
    <name evidence="5" type="ORF">OOZ53_26150</name>
</gene>
<comment type="similarity">
    <text evidence="1">Belongs to the D-alanine--D-alanine ligase family.</text>
</comment>
<dbReference type="Gene3D" id="3.30.470.20">
    <property type="entry name" value="ATP-grasp fold, B domain"/>
    <property type="match status" value="1"/>
</dbReference>
<keyword evidence="6" id="KW-1185">Reference proteome</keyword>
<comment type="caution">
    <text evidence="5">The sequence shown here is derived from an EMBL/GenBank/DDBJ whole genome shotgun (WGS) entry which is preliminary data.</text>
</comment>
<keyword evidence="2" id="KW-0436">Ligase</keyword>
<proteinExistence type="inferred from homology"/>
<reference evidence="5" key="1">
    <citation type="submission" date="2022-11" db="EMBL/GenBank/DDBJ databases">
        <title>Hoeflea poritis sp. nov., isolated from scleractinian coral Porites lutea.</title>
        <authorList>
            <person name="Zhang G."/>
            <person name="Wei Q."/>
            <person name="Cai L."/>
        </authorList>
    </citation>
    <scope>NUCLEOTIDE SEQUENCE</scope>
    <source>
        <strain evidence="5">E7-10</strain>
    </source>
</reference>
<keyword evidence="3" id="KW-0067">ATP-binding</keyword>
<dbReference type="PANTHER" id="PTHR23132:SF23">
    <property type="entry name" value="D-ALANINE--D-ALANINE LIGASE B"/>
    <property type="match status" value="1"/>
</dbReference>
<evidence type="ECO:0000256" key="2">
    <source>
        <dbReference type="ARBA" id="ARBA00022598"/>
    </source>
</evidence>
<evidence type="ECO:0000313" key="6">
    <source>
        <dbReference type="Proteomes" id="UP001148313"/>
    </source>
</evidence>
<dbReference type="EMBL" id="JAPJZH010000038">
    <property type="protein sequence ID" value="MDA4848860.1"/>
    <property type="molecule type" value="Genomic_DNA"/>
</dbReference>
<dbReference type="PANTHER" id="PTHR23132">
    <property type="entry name" value="D-ALANINE--D-ALANINE LIGASE"/>
    <property type="match status" value="1"/>
</dbReference>
<protein>
    <recommendedName>
        <fullName evidence="4">ATP-grasp domain-containing protein</fullName>
    </recommendedName>
</protein>
<evidence type="ECO:0000313" key="5">
    <source>
        <dbReference type="EMBL" id="MDA4848860.1"/>
    </source>
</evidence>
<dbReference type="InterPro" id="IPR011761">
    <property type="entry name" value="ATP-grasp"/>
</dbReference>
<dbReference type="InterPro" id="IPR011095">
    <property type="entry name" value="Dala_Dala_lig_C"/>
</dbReference>
<evidence type="ECO:0000256" key="3">
    <source>
        <dbReference type="PROSITE-ProRule" id="PRU00409"/>
    </source>
</evidence>
<feature type="domain" description="ATP-grasp" evidence="4">
    <location>
        <begin position="147"/>
        <end position="354"/>
    </location>
</feature>
<evidence type="ECO:0000256" key="1">
    <source>
        <dbReference type="ARBA" id="ARBA00010871"/>
    </source>
</evidence>
<dbReference type="Gene3D" id="3.30.1490.20">
    <property type="entry name" value="ATP-grasp fold, A domain"/>
    <property type="match status" value="1"/>
</dbReference>
<dbReference type="RefSeq" id="WP_271092743.1">
    <property type="nucleotide sequence ID" value="NZ_JAPJZH010000038.1"/>
</dbReference>
<dbReference type="Proteomes" id="UP001148313">
    <property type="component" value="Unassembled WGS sequence"/>
</dbReference>